<evidence type="ECO:0008006" key="4">
    <source>
        <dbReference type="Google" id="ProtNLM"/>
    </source>
</evidence>
<dbReference type="GO" id="GO:0051879">
    <property type="term" value="F:Hsp90 protein binding"/>
    <property type="evidence" value="ECO:0007669"/>
    <property type="project" value="TreeGrafter"/>
</dbReference>
<evidence type="ECO:0000313" key="2">
    <source>
        <dbReference type="EMBL" id="KAG7289407.1"/>
    </source>
</evidence>
<keyword evidence="1" id="KW-0802">TPR repeat</keyword>
<dbReference type="EMBL" id="JAHCVI010000002">
    <property type="protein sequence ID" value="KAG7289407.1"/>
    <property type="molecule type" value="Genomic_DNA"/>
</dbReference>
<dbReference type="PANTHER" id="PTHR46035">
    <property type="entry name" value="TETRATRICOPEPTIDE REPEAT PROTEIN 4"/>
    <property type="match status" value="1"/>
</dbReference>
<dbReference type="InterPro" id="IPR011990">
    <property type="entry name" value="TPR-like_helical_dom_sf"/>
</dbReference>
<dbReference type="GO" id="GO:0006457">
    <property type="term" value="P:protein folding"/>
    <property type="evidence" value="ECO:0007669"/>
    <property type="project" value="TreeGrafter"/>
</dbReference>
<comment type="caution">
    <text evidence="2">The sequence shown here is derived from an EMBL/GenBank/DDBJ whole genome shotgun (WGS) entry which is preliminary data.</text>
</comment>
<protein>
    <recommendedName>
        <fullName evidence="4">Tetratricopeptide repeat domain containing protein</fullName>
    </recommendedName>
</protein>
<name>A0AAD4EXN4_9PEZI</name>
<organism evidence="2 3">
    <name type="scientific">Staphylotrichum longicolle</name>
    <dbReference type="NCBI Taxonomy" id="669026"/>
    <lineage>
        <taxon>Eukaryota</taxon>
        <taxon>Fungi</taxon>
        <taxon>Dikarya</taxon>
        <taxon>Ascomycota</taxon>
        <taxon>Pezizomycotina</taxon>
        <taxon>Sordariomycetes</taxon>
        <taxon>Sordariomycetidae</taxon>
        <taxon>Sordariales</taxon>
        <taxon>Chaetomiaceae</taxon>
        <taxon>Staphylotrichum</taxon>
    </lineage>
</organism>
<dbReference type="PANTHER" id="PTHR46035:SF3">
    <property type="entry name" value="TRANSLOCATION PROTEIN SEC72"/>
    <property type="match status" value="1"/>
</dbReference>
<accession>A0AAD4EXN4</accession>
<dbReference type="SMART" id="SM00028">
    <property type="entry name" value="TPR"/>
    <property type="match status" value="2"/>
</dbReference>
<evidence type="ECO:0000313" key="3">
    <source>
        <dbReference type="Proteomes" id="UP001197093"/>
    </source>
</evidence>
<dbReference type="GO" id="GO:0005634">
    <property type="term" value="C:nucleus"/>
    <property type="evidence" value="ECO:0007669"/>
    <property type="project" value="TreeGrafter"/>
</dbReference>
<dbReference type="GO" id="GO:0030544">
    <property type="term" value="F:Hsp70 protein binding"/>
    <property type="evidence" value="ECO:0007669"/>
    <property type="project" value="TreeGrafter"/>
</dbReference>
<proteinExistence type="predicted"/>
<gene>
    <name evidence="2" type="ORF">NEMBOFW57_005778</name>
</gene>
<dbReference type="GO" id="GO:0005829">
    <property type="term" value="C:cytosol"/>
    <property type="evidence" value="ECO:0007669"/>
    <property type="project" value="TreeGrafter"/>
</dbReference>
<dbReference type="InterPro" id="IPR019734">
    <property type="entry name" value="TPR_rpt"/>
</dbReference>
<dbReference type="PROSITE" id="PS50005">
    <property type="entry name" value="TPR"/>
    <property type="match status" value="1"/>
</dbReference>
<evidence type="ECO:0000256" key="1">
    <source>
        <dbReference type="PROSITE-ProRule" id="PRU00339"/>
    </source>
</evidence>
<dbReference type="Gene3D" id="1.25.40.10">
    <property type="entry name" value="Tetratricopeptide repeat domain"/>
    <property type="match status" value="1"/>
</dbReference>
<keyword evidence="3" id="KW-1185">Reference proteome</keyword>
<feature type="repeat" description="TPR" evidence="1">
    <location>
        <begin position="429"/>
        <end position="462"/>
    </location>
</feature>
<dbReference type="AlphaFoldDB" id="A0AAD4EXN4"/>
<sequence>MGACLRCHNQRVRKCVPNKDSNSRFAPCETCLNVRKDSKKTIHHIPCLRFKVTSMAIYRPGGLGLTKQFTHTMVIDIPSYSDNTIYDIEMEQGLCRDPFQLRVRRFHPKETDIMHRRYMDDNGKPTVQDAGAFCLSDVEKTAKDFGEYIDRHALDGLKKAVEGSDDIVKDVFAMIARHCSSFFVQDGENTEDATIKLAQKDFLQKIVRLWFAIPHWQYFKRCDLMTFNWATTEGSALSCLEPYQVEFVRDIASRIKDKPQHNILIATIHSFQPTAATMSDLESFDFVPLQIDPKSKAINAAHSPSSKALETELAALNALHRSLHALEAPHIVPPPPVPVNPKRSANLANLRESGNAEYRKQRYAEAIKFYTLGLQMALTRPAWEPSQLVREEVHALYSNRAQAHMHLGNWPEGAVDAEASVEAKRQGNAKAWFRRGRCLVEMGRLDEAREWVARGLEFEGEEKELIELLREIEAKIEEEKGKRDA</sequence>
<dbReference type="Proteomes" id="UP001197093">
    <property type="component" value="Unassembled WGS sequence"/>
</dbReference>
<dbReference type="SUPFAM" id="SSF48452">
    <property type="entry name" value="TPR-like"/>
    <property type="match status" value="1"/>
</dbReference>
<reference evidence="2" key="1">
    <citation type="submission" date="2023-02" db="EMBL/GenBank/DDBJ databases">
        <authorList>
            <person name="Palmer J.M."/>
        </authorList>
    </citation>
    <scope>NUCLEOTIDE SEQUENCE</scope>
    <source>
        <strain evidence="2">FW57</strain>
    </source>
</reference>